<dbReference type="NCBIfam" id="NF008761">
    <property type="entry name" value="PRK11797.1"/>
    <property type="match status" value="1"/>
</dbReference>
<feature type="binding site" evidence="6">
    <location>
        <position position="98"/>
    </location>
    <ligand>
        <name>substrate</name>
    </ligand>
</feature>
<evidence type="ECO:0000256" key="2">
    <source>
        <dbReference type="ARBA" id="ARBA00012862"/>
    </source>
</evidence>
<proteinExistence type="inferred from homology"/>
<dbReference type="PANTHER" id="PTHR37831">
    <property type="entry name" value="D-RIBOSE PYRANASE"/>
    <property type="match status" value="1"/>
</dbReference>
<evidence type="ECO:0000256" key="1">
    <source>
        <dbReference type="ARBA" id="ARBA00000223"/>
    </source>
</evidence>
<dbReference type="AlphaFoldDB" id="A0A285H9G5"/>
<dbReference type="GO" id="GO:0019303">
    <property type="term" value="P:D-ribose catabolic process"/>
    <property type="evidence" value="ECO:0007669"/>
    <property type="project" value="UniProtKB-UniRule"/>
</dbReference>
<gene>
    <name evidence="6" type="primary">rbsD</name>
    <name evidence="7" type="ORF">SAMN06265827_1163</name>
</gene>
<dbReference type="OrthoDB" id="9805009at2"/>
<feature type="active site" description="Proton donor" evidence="6">
    <location>
        <position position="20"/>
    </location>
</feature>
<evidence type="ECO:0000256" key="5">
    <source>
        <dbReference type="ARBA" id="ARBA00023277"/>
    </source>
</evidence>
<comment type="function">
    <text evidence="6">Catalyzes the interconversion of beta-pyran and beta-furan forms of D-ribose.</text>
</comment>
<keyword evidence="3 6" id="KW-0963">Cytoplasm</keyword>
<dbReference type="InterPro" id="IPR023064">
    <property type="entry name" value="D-ribose_pyranase"/>
</dbReference>
<dbReference type="PANTHER" id="PTHR37831:SF1">
    <property type="entry name" value="D-RIBOSE PYRANASE"/>
    <property type="match status" value="1"/>
</dbReference>
<comment type="subcellular location">
    <subcellularLocation>
        <location evidence="6">Cytoplasm</location>
    </subcellularLocation>
</comment>
<evidence type="ECO:0000313" key="8">
    <source>
        <dbReference type="Proteomes" id="UP000219573"/>
    </source>
</evidence>
<dbReference type="EC" id="5.4.99.62" evidence="2 6"/>
<accession>A0A285H9G5</accession>
<dbReference type="InterPro" id="IPR023750">
    <property type="entry name" value="RbsD-like_sf"/>
</dbReference>
<dbReference type="Gene3D" id="3.40.1650.10">
    <property type="entry name" value="RbsD-like domain"/>
    <property type="match status" value="1"/>
</dbReference>
<evidence type="ECO:0000256" key="4">
    <source>
        <dbReference type="ARBA" id="ARBA00023235"/>
    </source>
</evidence>
<feature type="binding site" evidence="6">
    <location>
        <position position="28"/>
    </location>
    <ligand>
        <name>substrate</name>
    </ligand>
</feature>
<name>A0A285H9G5_9FIRM</name>
<dbReference type="SUPFAM" id="SSF102546">
    <property type="entry name" value="RbsD-like"/>
    <property type="match status" value="1"/>
</dbReference>
<comment type="catalytic activity">
    <reaction evidence="1 6">
        <text>beta-D-ribopyranose = beta-D-ribofuranose</text>
        <dbReference type="Rhea" id="RHEA:25432"/>
        <dbReference type="ChEBI" id="CHEBI:27476"/>
        <dbReference type="ChEBI" id="CHEBI:47002"/>
        <dbReference type="EC" id="5.4.99.62"/>
    </reaction>
</comment>
<evidence type="ECO:0000313" key="7">
    <source>
        <dbReference type="EMBL" id="SNY32368.1"/>
    </source>
</evidence>
<dbReference type="RefSeq" id="WP_097018204.1">
    <property type="nucleotide sequence ID" value="NZ_OBDZ01000016.1"/>
</dbReference>
<sequence length="131" mass="14384">MKKRGILNVPISKTIAELGHTDKLVICDAGLPIPQDANRIDLALKAGTPNFINVLKPILDEMVVEKAILAEEIKQVSPELFEEIKEALGDIAIEFSTHEEFKKLSQQSKGIVRTGEITSYANIILVSGVDF</sequence>
<dbReference type="Pfam" id="PF05025">
    <property type="entry name" value="RbsD_FucU"/>
    <property type="match status" value="1"/>
</dbReference>
<dbReference type="InterPro" id="IPR007721">
    <property type="entry name" value="RbsD_FucU"/>
</dbReference>
<comment type="pathway">
    <text evidence="6">Carbohydrate metabolism; D-ribose degradation; D-ribose 5-phosphate from beta-D-ribopyranose: step 1/2.</text>
</comment>
<keyword evidence="4 6" id="KW-0413">Isomerase</keyword>
<dbReference type="GO" id="GO:0005829">
    <property type="term" value="C:cytosol"/>
    <property type="evidence" value="ECO:0007669"/>
    <property type="project" value="TreeGrafter"/>
</dbReference>
<dbReference type="GO" id="GO:0062193">
    <property type="term" value="F:D-ribose pyranase activity"/>
    <property type="evidence" value="ECO:0007669"/>
    <property type="project" value="UniProtKB-EC"/>
</dbReference>
<organism evidence="7 8">
    <name type="scientific">Orenia metallireducens</name>
    <dbReference type="NCBI Taxonomy" id="1413210"/>
    <lineage>
        <taxon>Bacteria</taxon>
        <taxon>Bacillati</taxon>
        <taxon>Bacillota</taxon>
        <taxon>Clostridia</taxon>
        <taxon>Halanaerobiales</taxon>
        <taxon>Halobacteroidaceae</taxon>
        <taxon>Orenia</taxon>
    </lineage>
</organism>
<evidence type="ECO:0000256" key="6">
    <source>
        <dbReference type="HAMAP-Rule" id="MF_01661"/>
    </source>
</evidence>
<evidence type="ECO:0000256" key="3">
    <source>
        <dbReference type="ARBA" id="ARBA00022490"/>
    </source>
</evidence>
<dbReference type="UniPathway" id="UPA00916">
    <property type="reaction ID" value="UER00888"/>
</dbReference>
<dbReference type="Proteomes" id="UP000219573">
    <property type="component" value="Unassembled WGS sequence"/>
</dbReference>
<protein>
    <recommendedName>
        <fullName evidence="2 6">D-ribose pyranase</fullName>
        <ecNumber evidence="2 6">5.4.99.62</ecNumber>
    </recommendedName>
</protein>
<dbReference type="HAMAP" id="MF_01661">
    <property type="entry name" value="D_rib_pyranase"/>
    <property type="match status" value="1"/>
</dbReference>
<reference evidence="8" key="1">
    <citation type="submission" date="2017-09" db="EMBL/GenBank/DDBJ databases">
        <authorList>
            <person name="Varghese N."/>
            <person name="Submissions S."/>
        </authorList>
    </citation>
    <scope>NUCLEOTIDE SEQUENCE [LARGE SCALE GENOMIC DNA]</scope>
    <source>
        <strain evidence="8">MSL47</strain>
    </source>
</reference>
<comment type="similarity">
    <text evidence="6">Belongs to the RbsD / FucU family. RbsD subfamily.</text>
</comment>
<keyword evidence="8" id="KW-1185">Reference proteome</keyword>
<dbReference type="GO" id="GO:0048029">
    <property type="term" value="F:monosaccharide binding"/>
    <property type="evidence" value="ECO:0007669"/>
    <property type="project" value="InterPro"/>
</dbReference>
<keyword evidence="5 6" id="KW-0119">Carbohydrate metabolism</keyword>
<dbReference type="EMBL" id="OBDZ01000016">
    <property type="protein sequence ID" value="SNY32368.1"/>
    <property type="molecule type" value="Genomic_DNA"/>
</dbReference>
<dbReference type="GO" id="GO:0016872">
    <property type="term" value="F:intramolecular lyase activity"/>
    <property type="evidence" value="ECO:0007669"/>
    <property type="project" value="UniProtKB-UniRule"/>
</dbReference>
<comment type="subunit">
    <text evidence="6">Homodecamer.</text>
</comment>
<feature type="binding site" evidence="6">
    <location>
        <begin position="120"/>
        <end position="122"/>
    </location>
    <ligand>
        <name>substrate</name>
    </ligand>
</feature>